<dbReference type="PIRSF" id="PIRSF005962">
    <property type="entry name" value="Pept_M20D_amidohydro"/>
    <property type="match status" value="1"/>
</dbReference>
<accession>A0A6N7VQG8</accession>
<dbReference type="GO" id="GO:0019877">
    <property type="term" value="P:diaminopimelate biosynthetic process"/>
    <property type="evidence" value="ECO:0007669"/>
    <property type="project" value="TreeGrafter"/>
</dbReference>
<dbReference type="AlphaFoldDB" id="A0A6N7VQG8"/>
<dbReference type="RefSeq" id="WP_154542508.1">
    <property type="nucleotide sequence ID" value="NZ_VULO01000001.1"/>
</dbReference>
<feature type="binding site" evidence="1">
    <location>
        <position position="90"/>
    </location>
    <ligand>
        <name>Mn(2+)</name>
        <dbReference type="ChEBI" id="CHEBI:29035"/>
        <label>2</label>
    </ligand>
</feature>
<dbReference type="InterPro" id="IPR036264">
    <property type="entry name" value="Bact_exopeptidase_dim_dom"/>
</dbReference>
<keyword evidence="1" id="KW-0464">Manganese</keyword>
<comment type="cofactor">
    <cofactor evidence="1">
        <name>Mn(2+)</name>
        <dbReference type="ChEBI" id="CHEBI:29035"/>
    </cofactor>
    <text evidence="1">The Mn(2+) ion enhances activity.</text>
</comment>
<evidence type="ECO:0000256" key="1">
    <source>
        <dbReference type="PIRSR" id="PIRSR005962-1"/>
    </source>
</evidence>
<dbReference type="Pfam" id="PF01546">
    <property type="entry name" value="Peptidase_M20"/>
    <property type="match status" value="1"/>
</dbReference>
<dbReference type="PANTHER" id="PTHR11014:SF98">
    <property type="entry name" value="N-ACETYLDIAMINOPIMELATE DEACETYLASE"/>
    <property type="match status" value="1"/>
</dbReference>
<dbReference type="InterPro" id="IPR011650">
    <property type="entry name" value="Peptidase_M20_dimer"/>
</dbReference>
<dbReference type="Proteomes" id="UP000470875">
    <property type="component" value="Unassembled WGS sequence"/>
</dbReference>
<dbReference type="Gene3D" id="3.30.70.360">
    <property type="match status" value="1"/>
</dbReference>
<evidence type="ECO:0000313" key="3">
    <source>
        <dbReference type="EMBL" id="MSS83210.1"/>
    </source>
</evidence>
<dbReference type="Gene3D" id="3.40.630.10">
    <property type="entry name" value="Zn peptidases"/>
    <property type="match status" value="1"/>
</dbReference>
<protein>
    <submittedName>
        <fullName evidence="3">N-acetyldiaminopimelate deacetylase</fullName>
    </submittedName>
</protein>
<keyword evidence="4" id="KW-1185">Reference proteome</keyword>
<dbReference type="GO" id="GO:0050118">
    <property type="term" value="F:N-acetyldiaminopimelate deacetylase activity"/>
    <property type="evidence" value="ECO:0007669"/>
    <property type="project" value="TreeGrafter"/>
</dbReference>
<dbReference type="NCBIfam" id="TIGR01891">
    <property type="entry name" value="amidohydrolases"/>
    <property type="match status" value="1"/>
</dbReference>
<organism evidence="3 4">
    <name type="scientific">Scrofimicrobium canadense</name>
    <dbReference type="NCBI Taxonomy" id="2652290"/>
    <lineage>
        <taxon>Bacteria</taxon>
        <taxon>Bacillati</taxon>
        <taxon>Actinomycetota</taxon>
        <taxon>Actinomycetes</taxon>
        <taxon>Actinomycetales</taxon>
        <taxon>Actinomycetaceae</taxon>
        <taxon>Scrofimicrobium</taxon>
    </lineage>
</organism>
<name>A0A6N7VQG8_9ACTO</name>
<evidence type="ECO:0000313" key="4">
    <source>
        <dbReference type="Proteomes" id="UP000470875"/>
    </source>
</evidence>
<feature type="binding site" evidence="1">
    <location>
        <position position="337"/>
    </location>
    <ligand>
        <name>Mn(2+)</name>
        <dbReference type="ChEBI" id="CHEBI:29035"/>
        <label>2</label>
    </ligand>
</feature>
<feature type="binding site" evidence="1">
    <location>
        <position position="126"/>
    </location>
    <ligand>
        <name>Mn(2+)</name>
        <dbReference type="ChEBI" id="CHEBI:29035"/>
        <label>2</label>
    </ligand>
</feature>
<dbReference type="SUPFAM" id="SSF53187">
    <property type="entry name" value="Zn-dependent exopeptidases"/>
    <property type="match status" value="1"/>
</dbReference>
<dbReference type="PANTHER" id="PTHR11014">
    <property type="entry name" value="PEPTIDASE M20 FAMILY MEMBER"/>
    <property type="match status" value="1"/>
</dbReference>
<dbReference type="EMBL" id="VULO01000001">
    <property type="protein sequence ID" value="MSS83210.1"/>
    <property type="molecule type" value="Genomic_DNA"/>
</dbReference>
<feature type="binding site" evidence="1">
    <location>
        <position position="92"/>
    </location>
    <ligand>
        <name>Mn(2+)</name>
        <dbReference type="ChEBI" id="CHEBI:29035"/>
        <label>2</label>
    </ligand>
</feature>
<keyword evidence="1" id="KW-0479">Metal-binding</keyword>
<dbReference type="GO" id="GO:0046872">
    <property type="term" value="F:metal ion binding"/>
    <property type="evidence" value="ECO:0007669"/>
    <property type="project" value="UniProtKB-KW"/>
</dbReference>
<dbReference type="SUPFAM" id="SSF55031">
    <property type="entry name" value="Bacterial exopeptidase dimerisation domain"/>
    <property type="match status" value="1"/>
</dbReference>
<dbReference type="InterPro" id="IPR017439">
    <property type="entry name" value="Amidohydrolase"/>
</dbReference>
<feature type="binding site" evidence="1">
    <location>
        <position position="152"/>
    </location>
    <ligand>
        <name>Mn(2+)</name>
        <dbReference type="ChEBI" id="CHEBI:29035"/>
        <label>2</label>
    </ligand>
</feature>
<evidence type="ECO:0000259" key="2">
    <source>
        <dbReference type="Pfam" id="PF07687"/>
    </source>
</evidence>
<dbReference type="InterPro" id="IPR002933">
    <property type="entry name" value="Peptidase_M20"/>
</dbReference>
<proteinExistence type="predicted"/>
<sequence length="365" mass="39226">MTSPVVQYRRDLHQIPELGFDLPKTLAYVKDHLHTLPGLVIEPAPSSVCIFFDAGAASTVAFRADMDALPTTESTERVGRSLHEGRMHACGHDGHMAMALALCDYVSEHIDTLPHNVLVIFQPAEETTGGAEPICASGIFSRFNVQSVYGLHMWPGFAAGQIVSRPGPLMARCCEVHVKITGKSVHIAKAHEGADALLAGSLLVSRLADRVPNDPLQLLRFGLLKSGTVGNIVAGSATVAGTLRSFSDDDHEALIQLLTDTAAEVEKETGCEVEISLTAGYPAVINDADLFDQVTSLGIPITVLEEPPMTGEDFSFYQREAPGVFFFVGTGRPDALHSQTFDFDEAALESGLRLLIALTHLNRGQ</sequence>
<dbReference type="Pfam" id="PF07687">
    <property type="entry name" value="M20_dimer"/>
    <property type="match status" value="1"/>
</dbReference>
<gene>
    <name evidence="3" type="ORF">FYJ24_00190</name>
</gene>
<feature type="domain" description="Peptidase M20 dimerisation" evidence="2">
    <location>
        <begin position="175"/>
        <end position="268"/>
    </location>
</feature>
<reference evidence="3 4" key="1">
    <citation type="submission" date="2019-08" db="EMBL/GenBank/DDBJ databases">
        <title>In-depth cultivation of the pig gut microbiome towards novel bacterial diversity and tailored functional studies.</title>
        <authorList>
            <person name="Wylensek D."/>
            <person name="Hitch T.C.A."/>
            <person name="Clavel T."/>
        </authorList>
    </citation>
    <scope>NUCLEOTIDE SEQUENCE [LARGE SCALE GENOMIC DNA]</scope>
    <source>
        <strain evidence="3 4">WB03_NA08</strain>
    </source>
</reference>
<comment type="caution">
    <text evidence="3">The sequence shown here is derived from an EMBL/GenBank/DDBJ whole genome shotgun (WGS) entry which is preliminary data.</text>
</comment>